<protein>
    <submittedName>
        <fullName evidence="4">Methyltransferase-like protein 6</fullName>
    </submittedName>
</protein>
<dbReference type="Gene3D" id="3.40.50.150">
    <property type="entry name" value="Vaccinia Virus protein VP39"/>
    <property type="match status" value="1"/>
</dbReference>
<dbReference type="Proteomes" id="UP000075809">
    <property type="component" value="Unassembled WGS sequence"/>
</dbReference>
<evidence type="ECO:0000313" key="5">
    <source>
        <dbReference type="Proteomes" id="UP000075809"/>
    </source>
</evidence>
<evidence type="ECO:0000313" key="4">
    <source>
        <dbReference type="EMBL" id="KYQ51626.1"/>
    </source>
</evidence>
<dbReference type="GO" id="GO:0032259">
    <property type="term" value="P:methylation"/>
    <property type="evidence" value="ECO:0007669"/>
    <property type="project" value="UniProtKB-KW"/>
</dbReference>
<name>A0A151WUV9_9HYME</name>
<dbReference type="GO" id="GO:0008757">
    <property type="term" value="F:S-adenosylmethionine-dependent methyltransferase activity"/>
    <property type="evidence" value="ECO:0007669"/>
    <property type="project" value="UniProtKB-ARBA"/>
</dbReference>
<dbReference type="STRING" id="64791.A0A151WUV9"/>
<reference evidence="4 5" key="1">
    <citation type="submission" date="2015-09" db="EMBL/GenBank/DDBJ databases">
        <title>Trachymyrmex zeteki WGS genome.</title>
        <authorList>
            <person name="Nygaard S."/>
            <person name="Hu H."/>
            <person name="Boomsma J."/>
            <person name="Zhang G."/>
        </authorList>
    </citation>
    <scope>NUCLEOTIDE SEQUENCE [LARGE SCALE GENOMIC DNA]</scope>
    <source>
        <strain evidence="4">Tzet28-1</strain>
        <tissue evidence="4">Whole body</tissue>
    </source>
</reference>
<comment type="similarity">
    <text evidence="1">Belongs to the methyltransferase superfamily. METL family.</text>
</comment>
<dbReference type="InterPro" id="IPR029063">
    <property type="entry name" value="SAM-dependent_MTases_sf"/>
</dbReference>
<proteinExistence type="inferred from homology"/>
<evidence type="ECO:0000256" key="2">
    <source>
        <dbReference type="ARBA" id="ARBA00022603"/>
    </source>
</evidence>
<dbReference type="InterPro" id="IPR026113">
    <property type="entry name" value="METTL2/6/8-like"/>
</dbReference>
<sequence length="355" mass="41279">MSEYVENAESNVGHVAKRLTPEEIDRMRAQDSRLVTEFRANQLERDAKKHWDLFYKRNDTRFFKDRHWTTREFDELLGLGGNGNQNVLLEVGCGVGNFVYPLIEDRLKFRRIFACDLSTRAIELLKSHTLFDPGTIKAFQADVTLENCFIEIDCPVDVATLIFVLSAIHPDKFHKVVQNIYNVLGSGGILLFRDYGLYDMAQLRFKPGHKISENLYMRQDGTRSYYFSVEQIACLFESVGFQTLDCGYIQRRTVNLKENIDVPRIFAIFLLALVAIAMAVETSEAEKTKESQDVDAARDKRGLSYYSPYAYAPYAYNAYNLPYNTHAYSPYAYSAYPYYNYRHNYPYYNLPYSYY</sequence>
<dbReference type="GO" id="GO:0008173">
    <property type="term" value="F:RNA methyltransferase activity"/>
    <property type="evidence" value="ECO:0007669"/>
    <property type="project" value="UniProtKB-ARBA"/>
</dbReference>
<dbReference type="PANTHER" id="PTHR22809:SF5">
    <property type="entry name" value="TRNA N(3)-METHYLCYTIDINE METHYLTRANSFERASE METTL6"/>
    <property type="match status" value="1"/>
</dbReference>
<gene>
    <name evidence="4" type="ORF">ALC60_09273</name>
</gene>
<keyword evidence="5" id="KW-1185">Reference proteome</keyword>
<dbReference type="EMBL" id="KQ982723">
    <property type="protein sequence ID" value="KYQ51626.1"/>
    <property type="molecule type" value="Genomic_DNA"/>
</dbReference>
<dbReference type="CDD" id="cd02440">
    <property type="entry name" value="AdoMet_MTases"/>
    <property type="match status" value="1"/>
</dbReference>
<dbReference type="AlphaFoldDB" id="A0A151WUV9"/>
<organism evidence="4 5">
    <name type="scientific">Mycetomoellerius zeteki</name>
    <dbReference type="NCBI Taxonomy" id="64791"/>
    <lineage>
        <taxon>Eukaryota</taxon>
        <taxon>Metazoa</taxon>
        <taxon>Ecdysozoa</taxon>
        <taxon>Arthropoda</taxon>
        <taxon>Hexapoda</taxon>
        <taxon>Insecta</taxon>
        <taxon>Pterygota</taxon>
        <taxon>Neoptera</taxon>
        <taxon>Endopterygota</taxon>
        <taxon>Hymenoptera</taxon>
        <taxon>Apocrita</taxon>
        <taxon>Aculeata</taxon>
        <taxon>Formicoidea</taxon>
        <taxon>Formicidae</taxon>
        <taxon>Myrmicinae</taxon>
        <taxon>Mycetomoellerius</taxon>
    </lineage>
</organism>
<keyword evidence="3 4" id="KW-0808">Transferase</keyword>
<evidence type="ECO:0000256" key="3">
    <source>
        <dbReference type="ARBA" id="ARBA00022679"/>
    </source>
</evidence>
<dbReference type="PANTHER" id="PTHR22809">
    <property type="entry name" value="METHYLTRANSFERASE-RELATED"/>
    <property type="match status" value="1"/>
</dbReference>
<accession>A0A151WUV9</accession>
<dbReference type="SUPFAM" id="SSF53335">
    <property type="entry name" value="S-adenosyl-L-methionine-dependent methyltransferases"/>
    <property type="match status" value="1"/>
</dbReference>
<dbReference type="Pfam" id="PF13489">
    <property type="entry name" value="Methyltransf_23"/>
    <property type="match status" value="1"/>
</dbReference>
<keyword evidence="2 4" id="KW-0489">Methyltransferase</keyword>
<evidence type="ECO:0000256" key="1">
    <source>
        <dbReference type="ARBA" id="ARBA00009725"/>
    </source>
</evidence>